<dbReference type="InterPro" id="IPR029058">
    <property type="entry name" value="AB_hydrolase_fold"/>
</dbReference>
<dbReference type="Proteomes" id="UP000467148">
    <property type="component" value="Chromosome"/>
</dbReference>
<evidence type="ECO:0000256" key="1">
    <source>
        <dbReference type="ARBA" id="ARBA00022801"/>
    </source>
</evidence>
<dbReference type="AlphaFoldDB" id="A0A7I7T2I9"/>
<feature type="domain" description="Alpha/beta hydrolase fold-3" evidence="2">
    <location>
        <begin position="4"/>
        <end position="182"/>
    </location>
</feature>
<dbReference type="SUPFAM" id="SSF53474">
    <property type="entry name" value="alpha/beta-Hydrolases"/>
    <property type="match status" value="1"/>
</dbReference>
<evidence type="ECO:0000313" key="4">
    <source>
        <dbReference type="Proteomes" id="UP000467148"/>
    </source>
</evidence>
<accession>A0A7I7T2I9</accession>
<dbReference type="Pfam" id="PF07859">
    <property type="entry name" value="Abhydrolase_3"/>
    <property type="match status" value="1"/>
</dbReference>
<proteinExistence type="predicted"/>
<gene>
    <name evidence="3" type="ORF">MHEL_09320</name>
</gene>
<dbReference type="KEGG" id="mhev:MHEL_09320"/>
<evidence type="ECO:0000313" key="3">
    <source>
        <dbReference type="EMBL" id="BBY62689.1"/>
    </source>
</evidence>
<sequence>MAGILARRVDAVVVAPDYRLAPQHSFPAALDDCVGTVKWAIAHADQLGIDPNRIALAGASAGGGLAATCAQRCRDEGIEIRSLALLYPMLDNRPVQSPLCAGVAWNGTSNQFAWDSYLGNNAGDCPPYSVASRRDDLTAAPPTLIAVGDIDILCAQSTEYANRLRECGIPCELRVVPGMYHAADILVPWSRKMRRLHADVTEHLRGHLSAPARLSSESPCRHRRRR</sequence>
<dbReference type="PANTHER" id="PTHR48081">
    <property type="entry name" value="AB HYDROLASE SUPERFAMILY PROTEIN C4A8.06C"/>
    <property type="match status" value="1"/>
</dbReference>
<keyword evidence="1" id="KW-0378">Hydrolase</keyword>
<reference evidence="3 4" key="1">
    <citation type="journal article" date="2019" name="Emerg. Microbes Infect.">
        <title>Comprehensive subspecies identification of 175 nontuberculous mycobacteria species based on 7547 genomic profiles.</title>
        <authorList>
            <person name="Matsumoto Y."/>
            <person name="Kinjo T."/>
            <person name="Motooka D."/>
            <person name="Nabeya D."/>
            <person name="Jung N."/>
            <person name="Uechi K."/>
            <person name="Horii T."/>
            <person name="Iida T."/>
            <person name="Fujita J."/>
            <person name="Nakamura S."/>
        </authorList>
    </citation>
    <scope>NUCLEOTIDE SEQUENCE [LARGE SCALE GENOMIC DNA]</scope>
    <source>
        <strain evidence="3 4">JCM 30396</strain>
    </source>
</reference>
<organism evidence="3 4">
    <name type="scientific">Mycolicibacterium helvum</name>
    <dbReference type="NCBI Taxonomy" id="1534349"/>
    <lineage>
        <taxon>Bacteria</taxon>
        <taxon>Bacillati</taxon>
        <taxon>Actinomycetota</taxon>
        <taxon>Actinomycetes</taxon>
        <taxon>Mycobacteriales</taxon>
        <taxon>Mycobacteriaceae</taxon>
        <taxon>Mycolicibacterium</taxon>
    </lineage>
</organism>
<dbReference type="EMBL" id="AP022596">
    <property type="protein sequence ID" value="BBY62689.1"/>
    <property type="molecule type" value="Genomic_DNA"/>
</dbReference>
<dbReference type="InterPro" id="IPR013094">
    <property type="entry name" value="AB_hydrolase_3"/>
</dbReference>
<keyword evidence="4" id="KW-1185">Reference proteome</keyword>
<name>A0A7I7T2I9_9MYCO</name>
<dbReference type="Gene3D" id="3.40.50.1820">
    <property type="entry name" value="alpha/beta hydrolase"/>
    <property type="match status" value="1"/>
</dbReference>
<dbReference type="GO" id="GO:0016787">
    <property type="term" value="F:hydrolase activity"/>
    <property type="evidence" value="ECO:0007669"/>
    <property type="project" value="UniProtKB-KW"/>
</dbReference>
<evidence type="ECO:0000259" key="2">
    <source>
        <dbReference type="Pfam" id="PF07859"/>
    </source>
</evidence>
<protein>
    <recommendedName>
        <fullName evidence="2">Alpha/beta hydrolase fold-3 domain-containing protein</fullName>
    </recommendedName>
</protein>
<dbReference type="PANTHER" id="PTHR48081:SF8">
    <property type="entry name" value="ALPHA_BETA HYDROLASE FOLD-3 DOMAIN-CONTAINING PROTEIN-RELATED"/>
    <property type="match status" value="1"/>
</dbReference>
<dbReference type="InterPro" id="IPR050300">
    <property type="entry name" value="GDXG_lipolytic_enzyme"/>
</dbReference>